<accession>A0A1I8BJR7</accession>
<dbReference type="AlphaFoldDB" id="A0A1I8BJR7"/>
<dbReference type="InterPro" id="IPR051383">
    <property type="entry name" value="COX19"/>
</dbReference>
<sequence length="130" mass="14841">MPSGNQGSPSSMFGPYGRVTQVTPPLKGSFPLDYERECHLQMLKYMTCLNAEKGQNTPCRVFARDYFKCRMDSGLMDPEEWKRLGYADIEDKNNSEQINNQQPPDFKKMRGGRDVSAEAQTKTITDFRMG</sequence>
<keyword evidence="6" id="KW-1185">Reference proteome</keyword>
<evidence type="ECO:0000313" key="7">
    <source>
        <dbReference type="WBParaSite" id="MhA1_Contig262.frz3.gene23"/>
    </source>
</evidence>
<dbReference type="GO" id="GO:0033617">
    <property type="term" value="P:mitochondrial respiratory chain complex IV assembly"/>
    <property type="evidence" value="ECO:0007669"/>
    <property type="project" value="TreeGrafter"/>
</dbReference>
<feature type="compositionally biased region" description="Basic and acidic residues" evidence="5">
    <location>
        <begin position="105"/>
        <end position="116"/>
    </location>
</feature>
<evidence type="ECO:0000256" key="5">
    <source>
        <dbReference type="SAM" id="MobiDB-lite"/>
    </source>
</evidence>
<reference evidence="7" key="1">
    <citation type="submission" date="2016-11" db="UniProtKB">
        <authorList>
            <consortium name="WormBaseParasite"/>
        </authorList>
    </citation>
    <scope>IDENTIFICATION</scope>
</reference>
<dbReference type="PANTHER" id="PTHR21107">
    <property type="entry name" value="CYTOCHROME C OXIDASE ASSEMBLY PROTEIN COX19"/>
    <property type="match status" value="1"/>
</dbReference>
<dbReference type="PANTHER" id="PTHR21107:SF2">
    <property type="entry name" value="CYTOCHROME C OXIDASE ASSEMBLY PROTEIN COX19"/>
    <property type="match status" value="1"/>
</dbReference>
<evidence type="ECO:0000256" key="1">
    <source>
        <dbReference type="ARBA" id="ARBA00004496"/>
    </source>
</evidence>
<evidence type="ECO:0000256" key="2">
    <source>
        <dbReference type="ARBA" id="ARBA00022490"/>
    </source>
</evidence>
<feature type="region of interest" description="Disordered" evidence="5">
    <location>
        <begin position="92"/>
        <end position="117"/>
    </location>
</feature>
<dbReference type="Proteomes" id="UP000095281">
    <property type="component" value="Unplaced"/>
</dbReference>
<comment type="subcellular location">
    <subcellularLocation>
        <location evidence="1">Cytoplasm</location>
    </subcellularLocation>
</comment>
<keyword evidence="3" id="KW-1015">Disulfide bond</keyword>
<keyword evidence="2" id="KW-0963">Cytoplasm</keyword>
<evidence type="ECO:0000313" key="6">
    <source>
        <dbReference type="Proteomes" id="UP000095281"/>
    </source>
</evidence>
<dbReference type="WBParaSite" id="MhA1_Contig262.frz3.gene23">
    <property type="protein sequence ID" value="MhA1_Contig262.frz3.gene23"/>
    <property type="gene ID" value="MhA1_Contig262.frz3.gene23"/>
</dbReference>
<evidence type="ECO:0000256" key="3">
    <source>
        <dbReference type="ARBA" id="ARBA00023157"/>
    </source>
</evidence>
<organism evidence="6 7">
    <name type="scientific">Meloidogyne hapla</name>
    <name type="common">Root-knot nematode worm</name>
    <dbReference type="NCBI Taxonomy" id="6305"/>
    <lineage>
        <taxon>Eukaryota</taxon>
        <taxon>Metazoa</taxon>
        <taxon>Ecdysozoa</taxon>
        <taxon>Nematoda</taxon>
        <taxon>Chromadorea</taxon>
        <taxon>Rhabditida</taxon>
        <taxon>Tylenchina</taxon>
        <taxon>Tylenchomorpha</taxon>
        <taxon>Tylenchoidea</taxon>
        <taxon>Meloidogynidae</taxon>
        <taxon>Meloidogyninae</taxon>
        <taxon>Meloidogyne</taxon>
    </lineage>
</organism>
<dbReference type="PROSITE" id="PS51808">
    <property type="entry name" value="CHCH"/>
    <property type="match status" value="1"/>
</dbReference>
<dbReference type="GO" id="GO:0005758">
    <property type="term" value="C:mitochondrial intermembrane space"/>
    <property type="evidence" value="ECO:0007669"/>
    <property type="project" value="TreeGrafter"/>
</dbReference>
<name>A0A1I8BJR7_MELHA</name>
<proteinExistence type="inferred from homology"/>
<evidence type="ECO:0000256" key="4">
    <source>
        <dbReference type="ARBA" id="ARBA00038223"/>
    </source>
</evidence>
<comment type="similarity">
    <text evidence="4">Belongs to the COX19 family.</text>
</comment>
<protein>
    <submittedName>
        <fullName evidence="7">CHCH domain-containing protein</fullName>
    </submittedName>
</protein>